<name>A0A7W8FV93_9FIRM</name>
<sequence>MKRVLVTGINSYVGNAFIQANQDTFQIDKISLRNVQWDRMDFSGYDVIFHVAGLAHSTPDESQRDLYYRVNTDLAAETAIHAKKQGVKQFIFMSSVIVYGSQHETIDRKTPLQPDNFYGDSKKRAEEMLLPLADEHFKVVIIRAPMIYGKGSKGNYPRLAKLARRTPVFPNYPNQRSMLYIENLSEFVKQCILNNVSGIVFPQNAEFAGSKDIVAEIAALHHHTVWFPTCFNAWIRKMKGTTVRKVFGNLTIDPALSKMDFTYQLYDFKESIRRTEQ</sequence>
<gene>
    <name evidence="2" type="ORF">HNQ47_000923</name>
</gene>
<reference evidence="2 3" key="1">
    <citation type="submission" date="2020-08" db="EMBL/GenBank/DDBJ databases">
        <title>Genomic Encyclopedia of Type Strains, Phase IV (KMG-IV): sequencing the most valuable type-strain genomes for metagenomic binning, comparative biology and taxonomic classification.</title>
        <authorList>
            <person name="Goeker M."/>
        </authorList>
    </citation>
    <scope>NUCLEOTIDE SEQUENCE [LARGE SCALE GENOMIC DNA]</scope>
    <source>
        <strain evidence="2 3">DSM 25799</strain>
    </source>
</reference>
<dbReference type="GO" id="GO:0003978">
    <property type="term" value="F:UDP-glucose 4-epimerase activity"/>
    <property type="evidence" value="ECO:0007669"/>
    <property type="project" value="UniProtKB-EC"/>
</dbReference>
<dbReference type="EMBL" id="JACHHK010000003">
    <property type="protein sequence ID" value="MBB5182903.1"/>
    <property type="molecule type" value="Genomic_DNA"/>
</dbReference>
<dbReference type="EC" id="5.1.3.2" evidence="2"/>
<organism evidence="2 3">
    <name type="scientific">Catenisphaera adipataccumulans</name>
    <dbReference type="NCBI Taxonomy" id="700500"/>
    <lineage>
        <taxon>Bacteria</taxon>
        <taxon>Bacillati</taxon>
        <taxon>Bacillota</taxon>
        <taxon>Erysipelotrichia</taxon>
        <taxon>Erysipelotrichales</taxon>
        <taxon>Erysipelotrichaceae</taxon>
        <taxon>Catenisphaera</taxon>
    </lineage>
</organism>
<dbReference type="RefSeq" id="WP_183328021.1">
    <property type="nucleotide sequence ID" value="NZ_JACHHK010000003.1"/>
</dbReference>
<evidence type="ECO:0000313" key="2">
    <source>
        <dbReference type="EMBL" id="MBB5182903.1"/>
    </source>
</evidence>
<dbReference type="PANTHER" id="PTHR43245">
    <property type="entry name" value="BIFUNCTIONAL POLYMYXIN RESISTANCE PROTEIN ARNA"/>
    <property type="match status" value="1"/>
</dbReference>
<evidence type="ECO:0000313" key="3">
    <source>
        <dbReference type="Proteomes" id="UP000539953"/>
    </source>
</evidence>
<dbReference type="InterPro" id="IPR036291">
    <property type="entry name" value="NAD(P)-bd_dom_sf"/>
</dbReference>
<dbReference type="PANTHER" id="PTHR43245:SF58">
    <property type="entry name" value="BLL5923 PROTEIN"/>
    <property type="match status" value="1"/>
</dbReference>
<dbReference type="Gene3D" id="3.40.50.720">
    <property type="entry name" value="NAD(P)-binding Rossmann-like Domain"/>
    <property type="match status" value="1"/>
</dbReference>
<dbReference type="Pfam" id="PF01370">
    <property type="entry name" value="Epimerase"/>
    <property type="match status" value="1"/>
</dbReference>
<feature type="domain" description="NAD-dependent epimerase/dehydratase" evidence="1">
    <location>
        <begin position="40"/>
        <end position="189"/>
    </location>
</feature>
<dbReference type="AlphaFoldDB" id="A0A7W8FV93"/>
<comment type="caution">
    <text evidence="2">The sequence shown here is derived from an EMBL/GenBank/DDBJ whole genome shotgun (WGS) entry which is preliminary data.</text>
</comment>
<dbReference type="SUPFAM" id="SSF51735">
    <property type="entry name" value="NAD(P)-binding Rossmann-fold domains"/>
    <property type="match status" value="1"/>
</dbReference>
<protein>
    <submittedName>
        <fullName evidence="2">UDP-glucose 4-epimerase</fullName>
        <ecNumber evidence="2">5.1.3.2</ecNumber>
    </submittedName>
</protein>
<dbReference type="Proteomes" id="UP000539953">
    <property type="component" value="Unassembled WGS sequence"/>
</dbReference>
<dbReference type="InterPro" id="IPR050177">
    <property type="entry name" value="Lipid_A_modif_metabolic_enz"/>
</dbReference>
<keyword evidence="3" id="KW-1185">Reference proteome</keyword>
<accession>A0A7W8FV93</accession>
<evidence type="ECO:0000259" key="1">
    <source>
        <dbReference type="Pfam" id="PF01370"/>
    </source>
</evidence>
<proteinExistence type="predicted"/>
<dbReference type="InterPro" id="IPR001509">
    <property type="entry name" value="Epimerase_deHydtase"/>
</dbReference>
<keyword evidence="2" id="KW-0413">Isomerase</keyword>